<name>A0A7S2FHS2_9STRA</name>
<gene>
    <name evidence="2" type="ORF">FPAR1323_LOCUS3723</name>
</gene>
<accession>A0A7S2FHS2</accession>
<keyword evidence="1" id="KW-0732">Signal</keyword>
<reference evidence="2" key="1">
    <citation type="submission" date="2021-01" db="EMBL/GenBank/DDBJ databases">
        <authorList>
            <person name="Corre E."/>
            <person name="Pelletier E."/>
            <person name="Niang G."/>
            <person name="Scheremetjew M."/>
            <person name="Finn R."/>
            <person name="Kale V."/>
            <person name="Holt S."/>
            <person name="Cochrane G."/>
            <person name="Meng A."/>
            <person name="Brown T."/>
            <person name="Cohen L."/>
        </authorList>
    </citation>
    <scope>NUCLEOTIDE SEQUENCE</scope>
    <source>
        <strain evidence="2">RCC1693</strain>
    </source>
</reference>
<evidence type="ECO:0000313" key="2">
    <source>
        <dbReference type="EMBL" id="CAD9395102.1"/>
    </source>
</evidence>
<evidence type="ECO:0000256" key="1">
    <source>
        <dbReference type="SAM" id="SignalP"/>
    </source>
</evidence>
<feature type="chain" id="PRO_5031560185" evidence="1">
    <location>
        <begin position="17"/>
        <end position="116"/>
    </location>
</feature>
<organism evidence="2">
    <name type="scientific">Florenciella parvula</name>
    <dbReference type="NCBI Taxonomy" id="236787"/>
    <lineage>
        <taxon>Eukaryota</taxon>
        <taxon>Sar</taxon>
        <taxon>Stramenopiles</taxon>
        <taxon>Ochrophyta</taxon>
        <taxon>Dictyochophyceae</taxon>
        <taxon>Florenciellales</taxon>
        <taxon>Florenciella</taxon>
    </lineage>
</organism>
<proteinExistence type="predicted"/>
<dbReference type="EMBL" id="HBGT01006848">
    <property type="protein sequence ID" value="CAD9395102.1"/>
    <property type="molecule type" value="Transcribed_RNA"/>
</dbReference>
<feature type="signal peptide" evidence="1">
    <location>
        <begin position="1"/>
        <end position="16"/>
    </location>
</feature>
<sequence>MRVLALLMMLAPVVVAFVPSSTGSVRPATALFSSVQKAQLETMIKDKAAQKIQLDTEIAMCRKNLAQVDYDSVIANLKAKAEEAGEVFVAPEPPKPKKKSKRFDLKVWWKENVMSE</sequence>
<protein>
    <submittedName>
        <fullName evidence="2">Uncharacterized protein</fullName>
    </submittedName>
</protein>
<dbReference type="AlphaFoldDB" id="A0A7S2FHS2"/>